<dbReference type="Proteomes" id="UP000241639">
    <property type="component" value="Unassembled WGS sequence"/>
</dbReference>
<evidence type="ECO:0000313" key="2">
    <source>
        <dbReference type="Proteomes" id="UP000241639"/>
    </source>
</evidence>
<gene>
    <name evidence="1" type="ORF">C8J48_1639</name>
</gene>
<accession>A0A2T4ZAX6</accession>
<evidence type="ECO:0000313" key="1">
    <source>
        <dbReference type="EMBL" id="PTM59039.1"/>
    </source>
</evidence>
<name>A0A2T4ZAX6_9BACL</name>
<sequence length="65" mass="6896">MEYCTDHSTQCGFDNHGTAEIKSGLFADAELGETGNTSMVTVVAVDDQLSSSLSILVVIFYSMSA</sequence>
<keyword evidence="2" id="KW-1185">Reference proteome</keyword>
<comment type="caution">
    <text evidence="1">The sequence shown here is derived from an EMBL/GenBank/DDBJ whole genome shotgun (WGS) entry which is preliminary data.</text>
</comment>
<organism evidence="1 2">
    <name type="scientific">Desmospora activa DSM 45169</name>
    <dbReference type="NCBI Taxonomy" id="1121389"/>
    <lineage>
        <taxon>Bacteria</taxon>
        <taxon>Bacillati</taxon>
        <taxon>Bacillota</taxon>
        <taxon>Bacilli</taxon>
        <taxon>Bacillales</taxon>
        <taxon>Thermoactinomycetaceae</taxon>
        <taxon>Desmospora</taxon>
    </lineage>
</organism>
<dbReference type="EMBL" id="PZZP01000001">
    <property type="protein sequence ID" value="PTM59039.1"/>
    <property type="molecule type" value="Genomic_DNA"/>
</dbReference>
<proteinExistence type="predicted"/>
<protein>
    <submittedName>
        <fullName evidence="1">Uncharacterized protein</fullName>
    </submittedName>
</protein>
<reference evidence="1 2" key="1">
    <citation type="submission" date="2018-04" db="EMBL/GenBank/DDBJ databases">
        <title>Genomic Encyclopedia of Archaeal and Bacterial Type Strains, Phase II (KMG-II): from individual species to whole genera.</title>
        <authorList>
            <person name="Goeker M."/>
        </authorList>
    </citation>
    <scope>NUCLEOTIDE SEQUENCE [LARGE SCALE GENOMIC DNA]</scope>
    <source>
        <strain evidence="1 2">DSM 45169</strain>
    </source>
</reference>
<dbReference type="AlphaFoldDB" id="A0A2T4ZAX6"/>